<dbReference type="EC" id="2.3.1.30" evidence="4 13"/>
<keyword evidence="16" id="KW-1185">Reference proteome</keyword>
<evidence type="ECO:0000256" key="3">
    <source>
        <dbReference type="ARBA" id="ARBA00007274"/>
    </source>
</evidence>
<keyword evidence="9" id="KW-0677">Repeat</keyword>
<dbReference type="PIRSF" id="PIRSF000441">
    <property type="entry name" value="CysE"/>
    <property type="match status" value="1"/>
</dbReference>
<dbReference type="InterPro" id="IPR018357">
    <property type="entry name" value="Hexapep_transf_CS"/>
</dbReference>
<evidence type="ECO:0000313" key="15">
    <source>
        <dbReference type="EMBL" id="PTL35558.1"/>
    </source>
</evidence>
<keyword evidence="8 13" id="KW-0808">Transferase</keyword>
<dbReference type="GO" id="GO:0005737">
    <property type="term" value="C:cytoplasm"/>
    <property type="evidence" value="ECO:0007669"/>
    <property type="project" value="UniProtKB-SubCell"/>
</dbReference>
<proteinExistence type="inferred from homology"/>
<evidence type="ECO:0000256" key="8">
    <source>
        <dbReference type="ARBA" id="ARBA00022679"/>
    </source>
</evidence>
<dbReference type="InterPro" id="IPR001451">
    <property type="entry name" value="Hexapep"/>
</dbReference>
<dbReference type="NCBIfam" id="TIGR01172">
    <property type="entry name" value="cysE"/>
    <property type="match status" value="1"/>
</dbReference>
<sequence length="234" mass="25248">MFTTLKRDIRAALDRDPAARSTLEVLVCYPGLHALYFHRVAHWFWNGNLKTLGRFIAHVGRFLTGIEIHPGASLGMGLFIDHGIGIVIGETTEIGEGVTIYQGVTLGGTSLEKKKRHPTIGNGVVIGAGATILGPIKVGDNSRIGSGSVVVKEVPPNSLVVGVPGQVIYRDGKRVSQAVDLEMADMPDPAQKAIRCVLERLTELEKEVGTLKKELTSSPAHYAPPSKYHSPRNE</sequence>
<dbReference type="InterPro" id="IPR045304">
    <property type="entry name" value="LbH_SAT"/>
</dbReference>
<keyword evidence="6" id="KW-0963">Cytoplasm</keyword>
<comment type="similarity">
    <text evidence="3 13">Belongs to the transferase hexapeptide repeat family.</text>
</comment>
<dbReference type="NCBIfam" id="NF041874">
    <property type="entry name" value="EPS_EpsC"/>
    <property type="match status" value="1"/>
</dbReference>
<reference evidence="16" key="2">
    <citation type="journal article" date="2018" name="Environ. Microbiol.">
        <title>Bloom of a denitrifying methanotroph, 'Candidatus Methylomirabilis limnetica', in a deep stratified lake.</title>
        <authorList>
            <person name="Graf J.S."/>
            <person name="Mayr M.J."/>
            <person name="Marchant H.K."/>
            <person name="Tienken D."/>
            <person name="Hach P.F."/>
            <person name="Brand A."/>
            <person name="Schubert C.J."/>
            <person name="Kuypers M.M."/>
            <person name="Milucka J."/>
        </authorList>
    </citation>
    <scope>NUCLEOTIDE SEQUENCE [LARGE SCALE GENOMIC DNA]</scope>
    <source>
        <strain evidence="16">Zug</strain>
    </source>
</reference>
<name>A0A2T4TWS2_9BACT</name>
<evidence type="ECO:0000256" key="12">
    <source>
        <dbReference type="ARBA" id="ARBA00049486"/>
    </source>
</evidence>
<keyword evidence="10" id="KW-0198">Cysteine biosynthesis</keyword>
<dbReference type="PANTHER" id="PTHR42811">
    <property type="entry name" value="SERINE ACETYLTRANSFERASE"/>
    <property type="match status" value="1"/>
</dbReference>
<gene>
    <name evidence="15" type="primary">cysE</name>
    <name evidence="15" type="ORF">CLG94_07185</name>
</gene>
<comment type="catalytic activity">
    <reaction evidence="12 13">
        <text>L-serine + acetyl-CoA = O-acetyl-L-serine + CoA</text>
        <dbReference type="Rhea" id="RHEA:24560"/>
        <dbReference type="ChEBI" id="CHEBI:33384"/>
        <dbReference type="ChEBI" id="CHEBI:57287"/>
        <dbReference type="ChEBI" id="CHEBI:57288"/>
        <dbReference type="ChEBI" id="CHEBI:58340"/>
        <dbReference type="EC" id="2.3.1.30"/>
    </reaction>
</comment>
<dbReference type="EMBL" id="NVQC01000022">
    <property type="protein sequence ID" value="PTL35558.1"/>
    <property type="molecule type" value="Genomic_DNA"/>
</dbReference>
<comment type="subcellular location">
    <subcellularLocation>
        <location evidence="1">Cytoplasm</location>
    </subcellularLocation>
</comment>
<evidence type="ECO:0000313" key="16">
    <source>
        <dbReference type="Proteomes" id="UP000241436"/>
    </source>
</evidence>
<dbReference type="Proteomes" id="UP000241436">
    <property type="component" value="Unassembled WGS sequence"/>
</dbReference>
<dbReference type="CDD" id="cd03354">
    <property type="entry name" value="LbH_SAT"/>
    <property type="match status" value="1"/>
</dbReference>
<organism evidence="15 16">
    <name type="scientific">Candidatus Methylomirabilis limnetica</name>
    <dbReference type="NCBI Taxonomy" id="2033718"/>
    <lineage>
        <taxon>Bacteria</taxon>
        <taxon>Candidatus Methylomirabilota</taxon>
        <taxon>Candidatus Methylomirabilia</taxon>
        <taxon>Candidatus Methylomirabilales</taxon>
        <taxon>Candidatus Methylomirabilaceae</taxon>
        <taxon>Candidatus Methylomirabilis</taxon>
    </lineage>
</organism>
<dbReference type="FunFam" id="1.10.3130.10:FF:000003">
    <property type="entry name" value="Serine acetyltransferase"/>
    <property type="match status" value="1"/>
</dbReference>
<dbReference type="AlphaFoldDB" id="A0A2T4TWS2"/>
<evidence type="ECO:0000256" key="14">
    <source>
        <dbReference type="SAM" id="MobiDB-lite"/>
    </source>
</evidence>
<dbReference type="Gene3D" id="1.10.3130.10">
    <property type="entry name" value="serine acetyltransferase, domain 1"/>
    <property type="match status" value="1"/>
</dbReference>
<evidence type="ECO:0000256" key="13">
    <source>
        <dbReference type="PIRNR" id="PIRNR000441"/>
    </source>
</evidence>
<dbReference type="PROSITE" id="PS00101">
    <property type="entry name" value="HEXAPEP_TRANSFERASES"/>
    <property type="match status" value="1"/>
</dbReference>
<dbReference type="FunFam" id="2.160.10.10:FF:000007">
    <property type="entry name" value="Serine acetyltransferase"/>
    <property type="match status" value="1"/>
</dbReference>
<evidence type="ECO:0000256" key="9">
    <source>
        <dbReference type="ARBA" id="ARBA00022737"/>
    </source>
</evidence>
<dbReference type="InterPro" id="IPR042122">
    <property type="entry name" value="Ser_AcTrfase_N_sf"/>
</dbReference>
<evidence type="ECO:0000256" key="1">
    <source>
        <dbReference type="ARBA" id="ARBA00004496"/>
    </source>
</evidence>
<dbReference type="OrthoDB" id="9801456at2"/>
<evidence type="ECO:0000256" key="4">
    <source>
        <dbReference type="ARBA" id="ARBA00013266"/>
    </source>
</evidence>
<comment type="caution">
    <text evidence="15">The sequence shown here is derived from an EMBL/GenBank/DDBJ whole genome shotgun (WGS) entry which is preliminary data.</text>
</comment>
<reference evidence="15 16" key="1">
    <citation type="submission" date="2017-09" db="EMBL/GenBank/DDBJ databases">
        <title>Bloom of a denitrifying methanotroph, Candidatus Methylomirabilis limnetica, in a deep stratified lake.</title>
        <authorList>
            <person name="Graf J.S."/>
            <person name="Marchant H.K."/>
            <person name="Tienken D."/>
            <person name="Hach P.F."/>
            <person name="Brand A."/>
            <person name="Schubert C.J."/>
            <person name="Kuypers M.M."/>
            <person name="Milucka J."/>
        </authorList>
    </citation>
    <scope>NUCLEOTIDE SEQUENCE [LARGE SCALE GENOMIC DNA]</scope>
    <source>
        <strain evidence="15 16">Zug</strain>
    </source>
</reference>
<dbReference type="InterPro" id="IPR053376">
    <property type="entry name" value="Serine_acetyltransferase"/>
</dbReference>
<dbReference type="GO" id="GO:0006535">
    <property type="term" value="P:cysteine biosynthetic process from serine"/>
    <property type="evidence" value="ECO:0007669"/>
    <property type="project" value="InterPro"/>
</dbReference>
<keyword evidence="7" id="KW-0028">Amino-acid biosynthesis</keyword>
<comment type="pathway">
    <text evidence="2">Amino-acid biosynthesis; L-cysteine biosynthesis; L-cysteine from L-serine: step 1/2.</text>
</comment>
<evidence type="ECO:0000256" key="2">
    <source>
        <dbReference type="ARBA" id="ARBA00004876"/>
    </source>
</evidence>
<feature type="region of interest" description="Disordered" evidence="14">
    <location>
        <begin position="210"/>
        <end position="234"/>
    </location>
</feature>
<dbReference type="Gene3D" id="2.160.10.10">
    <property type="entry name" value="Hexapeptide repeat proteins"/>
    <property type="match status" value="1"/>
</dbReference>
<evidence type="ECO:0000256" key="11">
    <source>
        <dbReference type="ARBA" id="ARBA00023315"/>
    </source>
</evidence>
<evidence type="ECO:0000256" key="7">
    <source>
        <dbReference type="ARBA" id="ARBA00022605"/>
    </source>
</evidence>
<dbReference type="Pfam" id="PF00132">
    <property type="entry name" value="Hexapep"/>
    <property type="match status" value="1"/>
</dbReference>
<dbReference type="SUPFAM" id="SSF51161">
    <property type="entry name" value="Trimeric LpxA-like enzymes"/>
    <property type="match status" value="1"/>
</dbReference>
<evidence type="ECO:0000256" key="6">
    <source>
        <dbReference type="ARBA" id="ARBA00022490"/>
    </source>
</evidence>
<dbReference type="InterPro" id="IPR005881">
    <property type="entry name" value="Ser_O-AcTrfase"/>
</dbReference>
<dbReference type="GO" id="GO:0009001">
    <property type="term" value="F:serine O-acetyltransferase activity"/>
    <property type="evidence" value="ECO:0007669"/>
    <property type="project" value="UniProtKB-EC"/>
</dbReference>
<protein>
    <recommendedName>
        <fullName evidence="5 13">Serine acetyltransferase</fullName>
        <ecNumber evidence="4 13">2.3.1.30</ecNumber>
    </recommendedName>
</protein>
<accession>A0A2T4TWS2</accession>
<evidence type="ECO:0000256" key="5">
    <source>
        <dbReference type="ARBA" id="ARBA00018522"/>
    </source>
</evidence>
<dbReference type="InterPro" id="IPR011004">
    <property type="entry name" value="Trimer_LpxA-like_sf"/>
</dbReference>
<evidence type="ECO:0000256" key="10">
    <source>
        <dbReference type="ARBA" id="ARBA00023192"/>
    </source>
</evidence>
<keyword evidence="11 13" id="KW-0012">Acyltransferase</keyword>
<dbReference type="UniPathway" id="UPA00136">
    <property type="reaction ID" value="UER00199"/>
</dbReference>